<protein>
    <recommendedName>
        <fullName evidence="3">O-spanin</fullName>
    </recommendedName>
</protein>
<keyword evidence="2" id="KW-1185">Reference proteome</keyword>
<accession>A0A482N423</accession>
<sequence>MLRALTALIVVLMLSACGSSNVPLMPLTESALRPPCKFDNPSADPDEDLMIDVKNMECGAKLRAQVLELQQMIKGP</sequence>
<evidence type="ECO:0008006" key="3">
    <source>
        <dbReference type="Google" id="ProtNLM"/>
    </source>
</evidence>
<name>A0A482N423_9CAUD</name>
<proteinExistence type="predicted"/>
<dbReference type="EMBL" id="MK373789">
    <property type="protein sequence ID" value="QBQ80453.1"/>
    <property type="molecule type" value="Genomic_DNA"/>
</dbReference>
<reference evidence="1 2" key="1">
    <citation type="submission" date="2019-01" db="EMBL/GenBank/DDBJ databases">
        <title>Still something new to discover - new insights into E. coli phage diversity and taxonomy.</title>
        <authorList>
            <person name="Korf I.H.E."/>
            <person name="Adriaennsens E."/>
            <person name="Dreiseikelmann B."/>
            <person name="Kropinski A."/>
            <person name="Nimtz M."/>
            <person name="Meier-Kolthoff J.P."/>
            <person name="Rohde M."/>
            <person name="van Raaij M."/>
            <person name="Wittmann J."/>
        </authorList>
    </citation>
    <scope>NUCLEOTIDE SEQUENCE [LARGE SCALE GENOMIC DNA]</scope>
</reference>
<gene>
    <name evidence="1" type="ORF">PTXU06_00016</name>
</gene>
<organism evidence="1 2">
    <name type="scientific">Escherichia phage vB_EcoS_PTXU06</name>
    <dbReference type="NCBI Taxonomy" id="2508185"/>
    <lineage>
        <taxon>Viruses</taxon>
        <taxon>Duplodnaviria</taxon>
        <taxon>Heunggongvirae</taxon>
        <taxon>Uroviricota</taxon>
        <taxon>Caudoviricetes</taxon>
        <taxon>Dhillonvirus</taxon>
        <taxon>Dhillonvirus PTXU06</taxon>
    </lineage>
</organism>
<dbReference type="Proteomes" id="UP000305708">
    <property type="component" value="Segment"/>
</dbReference>
<dbReference type="PROSITE" id="PS51257">
    <property type="entry name" value="PROKAR_LIPOPROTEIN"/>
    <property type="match status" value="1"/>
</dbReference>
<evidence type="ECO:0000313" key="2">
    <source>
        <dbReference type="Proteomes" id="UP000305708"/>
    </source>
</evidence>
<evidence type="ECO:0000313" key="1">
    <source>
        <dbReference type="EMBL" id="QBQ80453.1"/>
    </source>
</evidence>